<protein>
    <submittedName>
        <fullName evidence="9">Branched-chain amino acid aminotransferase,putative</fullName>
    </submittedName>
</protein>
<reference evidence="9" key="1">
    <citation type="submission" date="2012-08" db="EMBL/GenBank/DDBJ databases">
        <title>Comparative genomics of metastatic and non-metastatic Leishmania guyanensis provides insights into polygenic factors involved in Leishmania RNA virus infection.</title>
        <authorList>
            <person name="Smith D."/>
            <person name="Hertz-Fowler C."/>
            <person name="Martin R."/>
            <person name="Dickens N."/>
            <person name="Fasel N."/>
            <person name="Falquet L."/>
            <person name="Beverley S."/>
            <person name="Zangger H."/>
            <person name="Calderon-Copete S."/>
            <person name="Mottram J."/>
            <person name="Xenarios I."/>
        </authorList>
    </citation>
    <scope>NUCLEOTIDE SEQUENCE</scope>
    <source>
        <strain evidence="9">MHOM/BR/75/M4147/SSU:IR2SAT-LUC</strain>
    </source>
</reference>
<dbReference type="Gene3D" id="3.30.470.10">
    <property type="match status" value="1"/>
</dbReference>
<dbReference type="PANTHER" id="PTHR11825:SF44">
    <property type="entry name" value="BRANCHED-CHAIN-AMINO-ACID AMINOTRANSFERASE"/>
    <property type="match status" value="1"/>
</dbReference>
<proteinExistence type="inferred from homology"/>
<accession>A0A1E1IZN9</accession>
<keyword evidence="5 9" id="KW-0808">Transferase</keyword>
<dbReference type="InterPro" id="IPR036038">
    <property type="entry name" value="Aminotransferase-like"/>
</dbReference>
<dbReference type="InterPro" id="IPR005786">
    <property type="entry name" value="B_amino_transII"/>
</dbReference>
<organism evidence="9">
    <name type="scientific">Leishmania guyanensis</name>
    <dbReference type="NCBI Taxonomy" id="5670"/>
    <lineage>
        <taxon>Eukaryota</taxon>
        <taxon>Discoba</taxon>
        <taxon>Euglenozoa</taxon>
        <taxon>Kinetoplastea</taxon>
        <taxon>Metakinetoplastina</taxon>
        <taxon>Trypanosomatida</taxon>
        <taxon>Trypanosomatidae</taxon>
        <taxon>Leishmaniinae</taxon>
        <taxon>Leishmania</taxon>
        <taxon>Leishmania guyanensis species complex</taxon>
    </lineage>
</organism>
<evidence type="ECO:0000256" key="7">
    <source>
        <dbReference type="ARBA" id="ARBA00023304"/>
    </source>
</evidence>
<dbReference type="EMBL" id="CALQ01001154">
    <property type="protein sequence ID" value="CCM16783.1"/>
    <property type="molecule type" value="Genomic_DNA"/>
</dbReference>
<dbReference type="GO" id="GO:0009082">
    <property type="term" value="P:branched-chain amino acid biosynthetic process"/>
    <property type="evidence" value="ECO:0007669"/>
    <property type="project" value="UniProtKB-KW"/>
</dbReference>
<dbReference type="InterPro" id="IPR043131">
    <property type="entry name" value="BCAT-like_N"/>
</dbReference>
<evidence type="ECO:0000256" key="5">
    <source>
        <dbReference type="ARBA" id="ARBA00022679"/>
    </source>
</evidence>
<sequence length="401" mass="44142">MFLSRLWRQGSAACDSKAPVASFTAAALTKKLVTNPPPLPPMKGVAFGTVFSPHMVLIDYEDGKWGAPQIVPFANFSFPPQTSCLHYATQCFDGMKVYADIGDITKVSKGEKLGKQNLRLFRPDRHVARLNDSMHALCFPGFDEAEMLKIITEFVRTEKNYVPKEHGYSLYLRPAAIGTAACLGATPSRSVRLFVIASPVGPYYPLPEGHSDEVIIKPVSLLVEETRKRAWPGGTGGRKVGANYAGPLLVQDEAKARGYNQVLWLGAQDEVQEAGFMNFCTMWKTKEGKTELVTAPLDGTILPGVTRDSILELARSWGEFEVSVRPYYVSELIEALQEGRVIECFGCGTALVVSPVNMLGYRGKEYSVPFPAQSYASRFLQAIIDIQYGKTPSPWSVKIEA</sequence>
<dbReference type="Pfam" id="PF01063">
    <property type="entry name" value="Aminotran_4"/>
    <property type="match status" value="1"/>
</dbReference>
<dbReference type="InterPro" id="IPR001544">
    <property type="entry name" value="Aminotrans_IV"/>
</dbReference>
<evidence type="ECO:0000256" key="6">
    <source>
        <dbReference type="ARBA" id="ARBA00022898"/>
    </source>
</evidence>
<evidence type="ECO:0000256" key="3">
    <source>
        <dbReference type="ARBA" id="ARBA00022576"/>
    </source>
</evidence>
<dbReference type="PANTHER" id="PTHR11825">
    <property type="entry name" value="SUBGROUP IIII AMINOTRANSFERASE"/>
    <property type="match status" value="1"/>
</dbReference>
<evidence type="ECO:0000256" key="1">
    <source>
        <dbReference type="ARBA" id="ARBA00001933"/>
    </source>
</evidence>
<evidence type="ECO:0000256" key="8">
    <source>
        <dbReference type="PIRSR" id="PIRSR006468-1"/>
    </source>
</evidence>
<evidence type="ECO:0000313" key="9">
    <source>
        <dbReference type="EMBL" id="CCM16783.1"/>
    </source>
</evidence>
<keyword evidence="3 9" id="KW-0032">Aminotransferase</keyword>
<dbReference type="SUPFAM" id="SSF56752">
    <property type="entry name" value="D-aminoacid aminotransferase-like PLP-dependent enzymes"/>
    <property type="match status" value="1"/>
</dbReference>
<dbReference type="InterPro" id="IPR033939">
    <property type="entry name" value="BCAT_family"/>
</dbReference>
<keyword evidence="6" id="KW-0663">Pyridoxal phosphate</keyword>
<dbReference type="AlphaFoldDB" id="A0A1E1IZN9"/>
<dbReference type="InterPro" id="IPR043132">
    <property type="entry name" value="BCAT-like_C"/>
</dbReference>
<evidence type="ECO:0000256" key="2">
    <source>
        <dbReference type="ARBA" id="ARBA00009320"/>
    </source>
</evidence>
<comment type="cofactor">
    <cofactor evidence="1">
        <name>pyridoxal 5'-phosphate</name>
        <dbReference type="ChEBI" id="CHEBI:597326"/>
    </cofactor>
</comment>
<keyword evidence="7" id="KW-0100">Branched-chain amino acid biosynthesis</keyword>
<comment type="similarity">
    <text evidence="2">Belongs to the class-IV pyridoxal-phosphate-dependent aminotransferase family.</text>
</comment>
<evidence type="ECO:0000256" key="4">
    <source>
        <dbReference type="ARBA" id="ARBA00022605"/>
    </source>
</evidence>
<name>A0A1E1IZN9_LEIGU</name>
<dbReference type="FunFam" id="3.20.10.10:FF:000004">
    <property type="entry name" value="Branched-chain-amino-acid aminotransferase"/>
    <property type="match status" value="1"/>
</dbReference>
<dbReference type="Gene3D" id="3.20.10.10">
    <property type="entry name" value="D-amino Acid Aminotransferase, subunit A, domain 2"/>
    <property type="match status" value="1"/>
</dbReference>
<feature type="modified residue" description="N6-(pyridoxal phosphate)lysine" evidence="8">
    <location>
        <position position="239"/>
    </location>
</feature>
<dbReference type="CDD" id="cd01557">
    <property type="entry name" value="BCAT_beta_family"/>
    <property type="match status" value="1"/>
</dbReference>
<dbReference type="PIRSF" id="PIRSF006468">
    <property type="entry name" value="BCAT1"/>
    <property type="match status" value="1"/>
</dbReference>
<dbReference type="GO" id="GO:0004084">
    <property type="term" value="F:branched-chain-amino-acid transaminase activity"/>
    <property type="evidence" value="ECO:0007669"/>
    <property type="project" value="InterPro"/>
</dbReference>
<keyword evidence="4" id="KW-0028">Amino-acid biosynthesis</keyword>
<dbReference type="GO" id="GO:0008652">
    <property type="term" value="P:amino acid biosynthetic process"/>
    <property type="evidence" value="ECO:0007669"/>
    <property type="project" value="UniProtKB-KW"/>
</dbReference>
<gene>
    <name evidence="9" type="primary">LgM4147LRVhigh.27.01460.00130</name>
    <name evidence="9" type="ORF">BN36_2742850</name>
</gene>